<dbReference type="NCBIfam" id="TIGR01400">
    <property type="entry name" value="fliR"/>
    <property type="match status" value="1"/>
</dbReference>
<feature type="transmembrane region" description="Helical" evidence="10">
    <location>
        <begin position="7"/>
        <end position="29"/>
    </location>
</feature>
<comment type="subcellular location">
    <subcellularLocation>
        <location evidence="10">Cell membrane</location>
        <topology evidence="10">Multi-pass membrane protein</topology>
    </subcellularLocation>
    <subcellularLocation>
        <location evidence="10">Bacterial flagellum basal body</location>
    </subcellularLocation>
</comment>
<dbReference type="PANTHER" id="PTHR30065">
    <property type="entry name" value="FLAGELLAR BIOSYNTHETIC PROTEIN FLIR"/>
    <property type="match status" value="1"/>
</dbReference>
<protein>
    <recommendedName>
        <fullName evidence="3 9">Flagellar biosynthetic protein FliR</fullName>
    </recommendedName>
</protein>
<feature type="transmembrane region" description="Helical" evidence="10">
    <location>
        <begin position="210"/>
        <end position="234"/>
    </location>
</feature>
<accession>A0AAU0UTI9</accession>
<comment type="similarity">
    <text evidence="2 10">Belongs to the FliR/MopE/SpaR family.</text>
</comment>
<dbReference type="GO" id="GO:0005886">
    <property type="term" value="C:plasma membrane"/>
    <property type="evidence" value="ECO:0007669"/>
    <property type="project" value="UniProtKB-SubCell"/>
</dbReference>
<comment type="function">
    <text evidence="1 10">Role in flagellar biosynthesis.</text>
</comment>
<keyword evidence="12" id="KW-1185">Reference proteome</keyword>
<keyword evidence="11" id="KW-0282">Flagellum</keyword>
<evidence type="ECO:0000256" key="4">
    <source>
        <dbReference type="ARBA" id="ARBA00022475"/>
    </source>
</evidence>
<dbReference type="GO" id="GO:0006605">
    <property type="term" value="P:protein targeting"/>
    <property type="evidence" value="ECO:0007669"/>
    <property type="project" value="UniProtKB-UniRule"/>
</dbReference>
<keyword evidence="6 10" id="KW-1133">Transmembrane helix</keyword>
<dbReference type="Pfam" id="PF01311">
    <property type="entry name" value="Bac_export_1"/>
    <property type="match status" value="1"/>
</dbReference>
<dbReference type="GO" id="GO:0044780">
    <property type="term" value="P:bacterial-type flagellum assembly"/>
    <property type="evidence" value="ECO:0007669"/>
    <property type="project" value="UniProtKB-UniRule"/>
</dbReference>
<dbReference type="PRINTS" id="PR00953">
    <property type="entry name" value="TYPE3IMRPROT"/>
</dbReference>
<dbReference type="InterPro" id="IPR002010">
    <property type="entry name" value="T3SS_IM_R"/>
</dbReference>
<keyword evidence="4 10" id="KW-1003">Cell membrane</keyword>
<evidence type="ECO:0000256" key="8">
    <source>
        <dbReference type="ARBA" id="ARBA00023143"/>
    </source>
</evidence>
<keyword evidence="5 10" id="KW-0812">Transmembrane</keyword>
<dbReference type="PANTHER" id="PTHR30065:SF1">
    <property type="entry name" value="SURFACE PRESENTATION OF ANTIGENS PROTEIN SPAR"/>
    <property type="match status" value="1"/>
</dbReference>
<organism evidence="11 12">
    <name type="scientific">Metallumcola ferriviriculae</name>
    <dbReference type="NCBI Taxonomy" id="3039180"/>
    <lineage>
        <taxon>Bacteria</taxon>
        <taxon>Bacillati</taxon>
        <taxon>Bacillota</taxon>
        <taxon>Clostridia</taxon>
        <taxon>Neomoorellales</taxon>
        <taxon>Desulfitibacteraceae</taxon>
        <taxon>Metallumcola</taxon>
    </lineage>
</organism>
<evidence type="ECO:0000256" key="5">
    <source>
        <dbReference type="ARBA" id="ARBA00022692"/>
    </source>
</evidence>
<evidence type="ECO:0000256" key="7">
    <source>
        <dbReference type="ARBA" id="ARBA00023136"/>
    </source>
</evidence>
<dbReference type="EMBL" id="CP121694">
    <property type="protein sequence ID" value="WRO23603.1"/>
    <property type="molecule type" value="Genomic_DNA"/>
</dbReference>
<keyword evidence="8 10" id="KW-0975">Bacterial flagellum</keyword>
<dbReference type="GO" id="GO:0009425">
    <property type="term" value="C:bacterial-type flagellum basal body"/>
    <property type="evidence" value="ECO:0007669"/>
    <property type="project" value="UniProtKB-SubCell"/>
</dbReference>
<evidence type="ECO:0000256" key="6">
    <source>
        <dbReference type="ARBA" id="ARBA00022989"/>
    </source>
</evidence>
<reference evidence="11 12" key="1">
    <citation type="submission" date="2023-04" db="EMBL/GenBank/DDBJ databases">
        <authorList>
            <person name="Hsu D."/>
        </authorList>
    </citation>
    <scope>NUCLEOTIDE SEQUENCE [LARGE SCALE GENOMIC DNA]</scope>
    <source>
        <strain evidence="11 12">MK1</strain>
    </source>
</reference>
<name>A0AAU0UTI9_9FIRM</name>
<evidence type="ECO:0000256" key="1">
    <source>
        <dbReference type="ARBA" id="ARBA00002578"/>
    </source>
</evidence>
<sequence length="253" mass="27242">MVDFQELIGWLLVFTRLSAFVVTAPFFSIKGIPSLVKIGLAVLLTVIIGPFVPMDIIPVSMLGLVFLIAKEVVVGLLLGFTAGLIFQAIKIGGELIDIQMGFAMASLFDPISNTRVTLIGQFQYYYAILLYLVLNGHHSLILAIVRSFQLVPLGSAMLSGILAQHFISIFLGMFAVAFKIAAPVIAVLIISDISLGLVARTVPQLNVFMLGFPIKAALGMLVVALLLPLLAGIVTDLMTQIEKDLLIVMESLS</sequence>
<evidence type="ECO:0000313" key="11">
    <source>
        <dbReference type="EMBL" id="WRO23603.1"/>
    </source>
</evidence>
<dbReference type="AlphaFoldDB" id="A0AAU0UTI9"/>
<feature type="transmembrane region" description="Helical" evidence="10">
    <location>
        <begin position="124"/>
        <end position="145"/>
    </location>
</feature>
<dbReference type="RefSeq" id="WP_366922981.1">
    <property type="nucleotide sequence ID" value="NZ_CP121694.1"/>
</dbReference>
<evidence type="ECO:0000256" key="3">
    <source>
        <dbReference type="ARBA" id="ARBA00021717"/>
    </source>
</evidence>
<dbReference type="KEGG" id="dbc:MFMK1_003466"/>
<keyword evidence="11" id="KW-0969">Cilium</keyword>
<feature type="transmembrane region" description="Helical" evidence="10">
    <location>
        <begin position="166"/>
        <end position="190"/>
    </location>
</feature>
<feature type="transmembrane region" description="Helical" evidence="10">
    <location>
        <begin position="64"/>
        <end position="89"/>
    </location>
</feature>
<keyword evidence="11" id="KW-0966">Cell projection</keyword>
<keyword evidence="7 10" id="KW-0472">Membrane</keyword>
<evidence type="ECO:0000313" key="12">
    <source>
        <dbReference type="Proteomes" id="UP001329915"/>
    </source>
</evidence>
<evidence type="ECO:0000256" key="9">
    <source>
        <dbReference type="NCBIfam" id="TIGR01400"/>
    </source>
</evidence>
<proteinExistence type="inferred from homology"/>
<dbReference type="Proteomes" id="UP001329915">
    <property type="component" value="Chromosome"/>
</dbReference>
<evidence type="ECO:0000256" key="10">
    <source>
        <dbReference type="RuleBase" id="RU362071"/>
    </source>
</evidence>
<evidence type="ECO:0000256" key="2">
    <source>
        <dbReference type="ARBA" id="ARBA00009772"/>
    </source>
</evidence>
<dbReference type="InterPro" id="IPR006303">
    <property type="entry name" value="FliR"/>
</dbReference>
<gene>
    <name evidence="11" type="primary">fliR</name>
    <name evidence="11" type="ORF">MFMK1_003466</name>
</gene>